<gene>
    <name evidence="3" type="ORF">GJV85_07690</name>
</gene>
<reference evidence="3" key="1">
    <citation type="submission" date="2019-11" db="EMBL/GenBank/DDBJ databases">
        <authorList>
            <person name="Kojima H."/>
        </authorList>
    </citation>
    <scope>NUCLEOTIDE SEQUENCE</scope>
    <source>
        <strain evidence="3">H1576</strain>
    </source>
</reference>
<dbReference type="CDD" id="cd16282">
    <property type="entry name" value="metallo-hydrolase-like_MBL-fold"/>
    <property type="match status" value="1"/>
</dbReference>
<dbReference type="InterPro" id="IPR050855">
    <property type="entry name" value="NDM-1-like"/>
</dbReference>
<dbReference type="InterPro" id="IPR001279">
    <property type="entry name" value="Metallo-B-lactamas"/>
</dbReference>
<proteinExistence type="inferred from homology"/>
<dbReference type="Pfam" id="PF00753">
    <property type="entry name" value="Lactamase_B"/>
    <property type="match status" value="1"/>
</dbReference>
<dbReference type="KEGG" id="saqt:GJV85_07690"/>
<name>A0A975GD68_9BACT</name>
<evidence type="ECO:0000313" key="3">
    <source>
        <dbReference type="EMBL" id="QSZ41994.1"/>
    </source>
</evidence>
<dbReference type="Gene3D" id="3.60.15.10">
    <property type="entry name" value="Ribonuclease Z/Hydroxyacylglutathione hydrolase-like"/>
    <property type="match status" value="1"/>
</dbReference>
<dbReference type="SMART" id="SM00849">
    <property type="entry name" value="Lactamase_B"/>
    <property type="match status" value="1"/>
</dbReference>
<evidence type="ECO:0000313" key="4">
    <source>
        <dbReference type="Proteomes" id="UP000671852"/>
    </source>
</evidence>
<evidence type="ECO:0000259" key="2">
    <source>
        <dbReference type="SMART" id="SM00849"/>
    </source>
</evidence>
<dbReference type="EMBL" id="CP046072">
    <property type="protein sequence ID" value="QSZ41994.1"/>
    <property type="molecule type" value="Genomic_DNA"/>
</dbReference>
<feature type="domain" description="Metallo-beta-lactamase" evidence="2">
    <location>
        <begin position="48"/>
        <end position="230"/>
    </location>
</feature>
<dbReference type="PANTHER" id="PTHR42951">
    <property type="entry name" value="METALLO-BETA-LACTAMASE DOMAIN-CONTAINING"/>
    <property type="match status" value="1"/>
</dbReference>
<dbReference type="RefSeq" id="WP_207560811.1">
    <property type="nucleotide sequence ID" value="NZ_CP046072.1"/>
</dbReference>
<protein>
    <submittedName>
        <fullName evidence="3">MBL fold metallo-hydrolase</fullName>
    </submittedName>
</protein>
<reference evidence="3" key="2">
    <citation type="submission" date="2021-04" db="EMBL/GenBank/DDBJ databases">
        <title>Isolation and characterization of a novel species of the genus Sulfurimonas.</title>
        <authorList>
            <person name="Fukui M."/>
        </authorList>
    </citation>
    <scope>NUCLEOTIDE SEQUENCE</scope>
    <source>
        <strain evidence="3">H1576</strain>
    </source>
</reference>
<comment type="similarity">
    <text evidence="1">Belongs to the metallo-beta-lactamase superfamily. Class-B beta-lactamase family.</text>
</comment>
<dbReference type="InterPro" id="IPR036866">
    <property type="entry name" value="RibonucZ/Hydroxyglut_hydro"/>
</dbReference>
<dbReference type="PANTHER" id="PTHR42951:SF4">
    <property type="entry name" value="ACYL-COENZYME A THIOESTERASE MBLAC2"/>
    <property type="match status" value="1"/>
</dbReference>
<evidence type="ECO:0000256" key="1">
    <source>
        <dbReference type="ARBA" id="ARBA00005250"/>
    </source>
</evidence>
<dbReference type="AlphaFoldDB" id="A0A975GD68"/>
<dbReference type="Proteomes" id="UP000671852">
    <property type="component" value="Chromosome"/>
</dbReference>
<sequence>MKSLLLSLLFVNSLLSFDYKLHPQKVGEYTHCFFGHSEVMDEHNNGNISNSCFVNMGASYLVIDSGSTFSYASQAYEEIKKIKNLPISYVANTHVHDDHWLGNSYYVTVGAKIIGSLAFEELAIEDITRMQKRVTAESYTQTKQIKPTIFVENQITLRINKKEVKIKSVNQKAHTNSDLYVYIPQMKIVFVGDLVFNDRIPSIRDGELNGWLDALDEIKSLDTKYIIGGHGKMIRNDSIEMTYNYIKDLRDGVTQMLEDGEEIADVVNALEMKEYKNINLYDSMHRNNVETAYRMLEWGI</sequence>
<dbReference type="SUPFAM" id="SSF56281">
    <property type="entry name" value="Metallo-hydrolase/oxidoreductase"/>
    <property type="match status" value="1"/>
</dbReference>
<dbReference type="GO" id="GO:0017001">
    <property type="term" value="P:antibiotic catabolic process"/>
    <property type="evidence" value="ECO:0007669"/>
    <property type="project" value="UniProtKB-ARBA"/>
</dbReference>
<organism evidence="3 4">
    <name type="scientific">Sulfurimonas aquatica</name>
    <dbReference type="NCBI Taxonomy" id="2672570"/>
    <lineage>
        <taxon>Bacteria</taxon>
        <taxon>Pseudomonadati</taxon>
        <taxon>Campylobacterota</taxon>
        <taxon>Epsilonproteobacteria</taxon>
        <taxon>Campylobacterales</taxon>
        <taxon>Sulfurimonadaceae</taxon>
        <taxon>Sulfurimonas</taxon>
    </lineage>
</organism>
<keyword evidence="4" id="KW-1185">Reference proteome</keyword>
<accession>A0A975GD68</accession>